<dbReference type="OrthoDB" id="139410at2"/>
<dbReference type="PANTHER" id="PTHR45947:SF3">
    <property type="entry name" value="SULFOQUINOVOSYL TRANSFERASE SQD2"/>
    <property type="match status" value="1"/>
</dbReference>
<feature type="domain" description="Glycosyltransferase subfamily 4-like N-terminal" evidence="2">
    <location>
        <begin position="31"/>
        <end position="170"/>
    </location>
</feature>
<feature type="domain" description="Glycosyl transferase family 1" evidence="1">
    <location>
        <begin position="183"/>
        <end position="357"/>
    </location>
</feature>
<proteinExistence type="predicted"/>
<dbReference type="GO" id="GO:0016757">
    <property type="term" value="F:glycosyltransferase activity"/>
    <property type="evidence" value="ECO:0007669"/>
    <property type="project" value="InterPro"/>
</dbReference>
<comment type="caution">
    <text evidence="3">The sequence shown here is derived from an EMBL/GenBank/DDBJ whole genome shotgun (WGS) entry which is preliminary data.</text>
</comment>
<dbReference type="RefSeq" id="WP_139607025.1">
    <property type="nucleotide sequence ID" value="NZ_VDCQ01000082.1"/>
</dbReference>
<gene>
    <name evidence="3" type="ORF">FE784_35740</name>
</gene>
<keyword evidence="3" id="KW-0808">Transferase</keyword>
<evidence type="ECO:0000313" key="4">
    <source>
        <dbReference type="Proteomes" id="UP000307943"/>
    </source>
</evidence>
<evidence type="ECO:0000259" key="1">
    <source>
        <dbReference type="Pfam" id="PF00534"/>
    </source>
</evidence>
<protein>
    <submittedName>
        <fullName evidence="3">Glycosyltransferase family 4 protein</fullName>
    </submittedName>
</protein>
<reference evidence="3 4" key="1">
    <citation type="submission" date="2019-05" db="EMBL/GenBank/DDBJ databases">
        <title>We sequenced the genome of Paenibacillus hemerocallicola KCTC 33185 for further insight into its adaptation and study the phylogeny of Paenibacillus.</title>
        <authorList>
            <person name="Narsing Rao M.P."/>
        </authorList>
    </citation>
    <scope>NUCLEOTIDE SEQUENCE [LARGE SCALE GENOMIC DNA]</scope>
    <source>
        <strain evidence="3 4">KCTC 33185</strain>
    </source>
</reference>
<organism evidence="3 4">
    <name type="scientific">Paenibacillus hemerocallicola</name>
    <dbReference type="NCBI Taxonomy" id="1172614"/>
    <lineage>
        <taxon>Bacteria</taxon>
        <taxon>Bacillati</taxon>
        <taxon>Bacillota</taxon>
        <taxon>Bacilli</taxon>
        <taxon>Bacillales</taxon>
        <taxon>Paenibacillaceae</taxon>
        <taxon>Paenibacillus</taxon>
    </lineage>
</organism>
<evidence type="ECO:0000313" key="3">
    <source>
        <dbReference type="EMBL" id="TNJ60631.1"/>
    </source>
</evidence>
<keyword evidence="4" id="KW-1185">Reference proteome</keyword>
<dbReference type="InterPro" id="IPR001296">
    <property type="entry name" value="Glyco_trans_1"/>
</dbReference>
<dbReference type="Proteomes" id="UP000307943">
    <property type="component" value="Unassembled WGS sequence"/>
</dbReference>
<dbReference type="SUPFAM" id="SSF53756">
    <property type="entry name" value="UDP-Glycosyltransferase/glycogen phosphorylase"/>
    <property type="match status" value="1"/>
</dbReference>
<dbReference type="EMBL" id="VDCQ01000082">
    <property type="protein sequence ID" value="TNJ60631.1"/>
    <property type="molecule type" value="Genomic_DNA"/>
</dbReference>
<dbReference type="Pfam" id="PF00534">
    <property type="entry name" value="Glycos_transf_1"/>
    <property type="match status" value="1"/>
</dbReference>
<dbReference type="InterPro" id="IPR050194">
    <property type="entry name" value="Glycosyltransferase_grp1"/>
</dbReference>
<dbReference type="CDD" id="cd03801">
    <property type="entry name" value="GT4_PimA-like"/>
    <property type="match status" value="1"/>
</dbReference>
<sequence>MSRLRIAIITPGTFAIPSGRSSSVELVTMQVGSRLRHHADVVVLGKKTKRLPAREVRDGIRFIRPAAKPYIGVSSRLLRRERPDIIQVENRPRYARYVKKRHPDARVVLSLHSTAFMSKPHISAPVLRSCLHSADAIVVNSHYLKKRVAAEDESLAAKIVVNHLGVDTDRFVSRWSEEEQAKRTEQLAKLGLSGKKIILYVGRFIPIKGVHHLIGTMPAIAALQPDAVLLMIGGAYYGSNRQTPYVRRLRRMAQVVKEHVRFVPFVSHDKIPAWFRLADVVVVPSAEQEAFGLVNVEAMASGVPVIATASGGMKEIIEHDRSGLLIEPGNIAEELVRHICRVLDDPEYARSLGENGITRVRDSFTWQHTTDRLLDLYGSLDGTSVDASSGEATDPK</sequence>
<name>A0A5C4SXS5_9BACL</name>
<dbReference type="InterPro" id="IPR028098">
    <property type="entry name" value="Glyco_trans_4-like_N"/>
</dbReference>
<dbReference type="PANTHER" id="PTHR45947">
    <property type="entry name" value="SULFOQUINOVOSYL TRANSFERASE SQD2"/>
    <property type="match status" value="1"/>
</dbReference>
<evidence type="ECO:0000259" key="2">
    <source>
        <dbReference type="Pfam" id="PF13439"/>
    </source>
</evidence>
<dbReference type="Gene3D" id="3.40.50.2000">
    <property type="entry name" value="Glycogen Phosphorylase B"/>
    <property type="match status" value="2"/>
</dbReference>
<dbReference type="Pfam" id="PF13439">
    <property type="entry name" value="Glyco_transf_4"/>
    <property type="match status" value="1"/>
</dbReference>
<dbReference type="AlphaFoldDB" id="A0A5C4SXS5"/>
<accession>A0A5C4SXS5</accession>